<dbReference type="PANTHER" id="PTHR14187">
    <property type="entry name" value="ALPHA KINASE/ELONGATION FACTOR 2 KINASE"/>
    <property type="match status" value="1"/>
</dbReference>
<dbReference type="STRING" id="155417.A0A4Q4TAJ4"/>
<organism evidence="1 2">
    <name type="scientific">Monosporascus ibericus</name>
    <dbReference type="NCBI Taxonomy" id="155417"/>
    <lineage>
        <taxon>Eukaryota</taxon>
        <taxon>Fungi</taxon>
        <taxon>Dikarya</taxon>
        <taxon>Ascomycota</taxon>
        <taxon>Pezizomycotina</taxon>
        <taxon>Sordariomycetes</taxon>
        <taxon>Xylariomycetidae</taxon>
        <taxon>Xylariales</taxon>
        <taxon>Xylariales incertae sedis</taxon>
        <taxon>Monosporascus</taxon>
    </lineage>
</organism>
<dbReference type="InterPro" id="IPR043129">
    <property type="entry name" value="ATPase_NBD"/>
</dbReference>
<dbReference type="SUPFAM" id="SSF53067">
    <property type="entry name" value="Actin-like ATPase domain"/>
    <property type="match status" value="1"/>
</dbReference>
<dbReference type="EMBL" id="QJNU01000250">
    <property type="protein sequence ID" value="RYP03641.1"/>
    <property type="molecule type" value="Genomic_DNA"/>
</dbReference>
<dbReference type="Gene3D" id="3.30.420.40">
    <property type="match status" value="1"/>
</dbReference>
<keyword evidence="2" id="KW-1185">Reference proteome</keyword>
<dbReference type="AlphaFoldDB" id="A0A4Q4TAJ4"/>
<accession>A0A4Q4TAJ4</accession>
<comment type="caution">
    <text evidence="1">The sequence shown here is derived from an EMBL/GenBank/DDBJ whole genome shotgun (WGS) entry which is preliminary data.</text>
</comment>
<dbReference type="Proteomes" id="UP000293360">
    <property type="component" value="Unassembled WGS sequence"/>
</dbReference>
<proteinExistence type="predicted"/>
<dbReference type="PANTHER" id="PTHR14187:SF5">
    <property type="entry name" value="HEAT SHOCK 70 KDA PROTEIN 12A"/>
    <property type="match status" value="1"/>
</dbReference>
<name>A0A4Q4TAJ4_9PEZI</name>
<dbReference type="OrthoDB" id="4657962at2759"/>
<sequence length="190" mass="21075">MVGIDFCTAHSGIAWKFSTDEGTPDLVTSWTSTLSHNSEIPKVPSAIYYDQDGTGSIPWGHGILVKVRSIKWFKLLLVDDADLQKHIKWSSRVEETKAAIQKLNKDAIEVTSDFLRQLWGHSSETIKEAEGDALVDSTPIYITVPAIWTDYARDRVPKAVDLAGICAPRLCGKTKLSLISEPVLFRRCGC</sequence>
<gene>
    <name evidence="1" type="ORF">DL764_005020</name>
</gene>
<evidence type="ECO:0000313" key="1">
    <source>
        <dbReference type="EMBL" id="RYP03641.1"/>
    </source>
</evidence>
<reference evidence="1 2" key="1">
    <citation type="submission" date="2018-06" db="EMBL/GenBank/DDBJ databases">
        <title>Complete Genomes of Monosporascus.</title>
        <authorList>
            <person name="Robinson A.J."/>
            <person name="Natvig D.O."/>
        </authorList>
    </citation>
    <scope>NUCLEOTIDE SEQUENCE [LARGE SCALE GENOMIC DNA]</scope>
    <source>
        <strain evidence="1 2">CBS 110550</strain>
    </source>
</reference>
<evidence type="ECO:0000313" key="2">
    <source>
        <dbReference type="Proteomes" id="UP000293360"/>
    </source>
</evidence>
<protein>
    <submittedName>
        <fullName evidence="1">Uncharacterized protein</fullName>
    </submittedName>
</protein>